<dbReference type="Proteomes" id="UP000014216">
    <property type="component" value="Unassembled WGS sequence"/>
</dbReference>
<gene>
    <name evidence="3" type="primary">epsD</name>
    <name evidence="3" type="ORF">Dpo_2c02120</name>
</gene>
<protein>
    <submittedName>
        <fullName evidence="3">Putative glycosyltransferase EpsD</fullName>
        <ecNumber evidence="3">2.4.-.-</ecNumber>
    </submittedName>
</protein>
<dbReference type="Pfam" id="PF00534">
    <property type="entry name" value="Glycos_transf_1"/>
    <property type="match status" value="1"/>
</dbReference>
<evidence type="ECO:0000259" key="1">
    <source>
        <dbReference type="Pfam" id="PF00534"/>
    </source>
</evidence>
<sequence length="398" mass="45401">MKILFVTTISDTVNAFLIPHIQMLINSGHQVDLAFDIHSEVDPRISDMGCIIHSISFKRSIKNKKNLTAFKNIRALIKKERYHLIHTHTPIASVLTRLAYITVPGLDTSIVYTAHGFHFFNQAPLINWLLYYPVEKFLSRYTSVLVTMNNEDYQRAIRKFRADHTRLVNGVGVNLDKFSPCSQRDKMQLRKKYGYSEDVFILFYAAEFSQRKNQMLLIHAINRLKNKIPAVRLLLAGTGDLLEPCRNLIEQLHIREHVQLLGYQKNIHELLTISDAAVSSSRQEGLPVNIMEAMATGLPVIATRCRGNRDLVSHGYNGILVDIDNIAQMAEAIQAIFANKTLQATYGKNSLKRIEAYSLSCVLAEMKKIYNLVMPMNDHKQQKTFCSKKTTKTEPAKR</sequence>
<dbReference type="OrthoDB" id="5443168at2"/>
<dbReference type="RefSeq" id="WP_006964785.1">
    <property type="nucleotide sequence ID" value="NZ_APJX01000002.1"/>
</dbReference>
<evidence type="ECO:0000313" key="4">
    <source>
        <dbReference type="Proteomes" id="UP000014216"/>
    </source>
</evidence>
<name>S0FZG1_9BACT</name>
<reference evidence="3 4" key="1">
    <citation type="journal article" date="2013" name="Genome Announc.">
        <title>Draft Genome Sequence of Desulfotignum phosphitoxidans DSM 13687 Strain FiPS-3.</title>
        <authorList>
            <person name="Poehlein A."/>
            <person name="Daniel R."/>
            <person name="Simeonova D.D."/>
        </authorList>
    </citation>
    <scope>NUCLEOTIDE SEQUENCE [LARGE SCALE GENOMIC DNA]</scope>
    <source>
        <strain evidence="3 4">DSM 13687</strain>
    </source>
</reference>
<proteinExistence type="predicted"/>
<dbReference type="InterPro" id="IPR001296">
    <property type="entry name" value="Glyco_trans_1"/>
</dbReference>
<keyword evidence="3" id="KW-0808">Transferase</keyword>
<keyword evidence="3" id="KW-0328">Glycosyltransferase</keyword>
<feature type="domain" description="Glycosyl transferase family 1" evidence="1">
    <location>
        <begin position="188"/>
        <end position="352"/>
    </location>
</feature>
<evidence type="ECO:0000259" key="2">
    <source>
        <dbReference type="Pfam" id="PF13477"/>
    </source>
</evidence>
<dbReference type="Pfam" id="PF13477">
    <property type="entry name" value="Glyco_trans_4_2"/>
    <property type="match status" value="1"/>
</dbReference>
<dbReference type="EC" id="2.4.-.-" evidence="3"/>
<evidence type="ECO:0000313" key="3">
    <source>
        <dbReference type="EMBL" id="EMS80523.1"/>
    </source>
</evidence>
<dbReference type="PANTHER" id="PTHR12526:SF630">
    <property type="entry name" value="GLYCOSYLTRANSFERASE"/>
    <property type="match status" value="1"/>
</dbReference>
<dbReference type="AlphaFoldDB" id="S0FZG1"/>
<dbReference type="CDD" id="cd03808">
    <property type="entry name" value="GT4_CapM-like"/>
    <property type="match status" value="1"/>
</dbReference>
<comment type="caution">
    <text evidence="3">The sequence shown here is derived from an EMBL/GenBank/DDBJ whole genome shotgun (WGS) entry which is preliminary data.</text>
</comment>
<dbReference type="PANTHER" id="PTHR12526">
    <property type="entry name" value="GLYCOSYLTRANSFERASE"/>
    <property type="match status" value="1"/>
</dbReference>
<dbReference type="GO" id="GO:0016757">
    <property type="term" value="F:glycosyltransferase activity"/>
    <property type="evidence" value="ECO:0007669"/>
    <property type="project" value="UniProtKB-KW"/>
</dbReference>
<dbReference type="Gene3D" id="3.40.50.2000">
    <property type="entry name" value="Glycogen Phosphorylase B"/>
    <property type="match status" value="2"/>
</dbReference>
<dbReference type="InterPro" id="IPR028098">
    <property type="entry name" value="Glyco_trans_4-like_N"/>
</dbReference>
<keyword evidence="4" id="KW-1185">Reference proteome</keyword>
<accession>S0FZG1</accession>
<feature type="domain" description="Glycosyltransferase subfamily 4-like N-terminal" evidence="2">
    <location>
        <begin position="3"/>
        <end position="144"/>
    </location>
</feature>
<dbReference type="EMBL" id="APJX01000002">
    <property type="protein sequence ID" value="EMS80523.1"/>
    <property type="molecule type" value="Genomic_DNA"/>
</dbReference>
<dbReference type="SUPFAM" id="SSF53756">
    <property type="entry name" value="UDP-Glycosyltransferase/glycogen phosphorylase"/>
    <property type="match status" value="1"/>
</dbReference>
<organism evidence="3 4">
    <name type="scientific">Desulfotignum phosphitoxidans DSM 13687</name>
    <dbReference type="NCBI Taxonomy" id="1286635"/>
    <lineage>
        <taxon>Bacteria</taxon>
        <taxon>Pseudomonadati</taxon>
        <taxon>Thermodesulfobacteriota</taxon>
        <taxon>Desulfobacteria</taxon>
        <taxon>Desulfobacterales</taxon>
        <taxon>Desulfobacteraceae</taxon>
        <taxon>Desulfotignum</taxon>
    </lineage>
</organism>